<dbReference type="GO" id="GO:0000981">
    <property type="term" value="F:DNA-binding transcription factor activity, RNA polymerase II-specific"/>
    <property type="evidence" value="ECO:0007669"/>
    <property type="project" value="TreeGrafter"/>
</dbReference>
<dbReference type="Proteomes" id="UP001316803">
    <property type="component" value="Unassembled WGS sequence"/>
</dbReference>
<dbReference type="PANTHER" id="PTHR47657:SF12">
    <property type="entry name" value="ZN(II)2CYS6 TRANSCRIPTION FACTOR (EUROFUNG)"/>
    <property type="match status" value="1"/>
</dbReference>
<feature type="compositionally biased region" description="Polar residues" evidence="1">
    <location>
        <begin position="320"/>
        <end position="334"/>
    </location>
</feature>
<keyword evidence="3" id="KW-1185">Reference proteome</keyword>
<dbReference type="AlphaFoldDB" id="A0AAN8I497"/>
<feature type="region of interest" description="Disordered" evidence="1">
    <location>
        <begin position="312"/>
        <end position="344"/>
    </location>
</feature>
<reference evidence="2 3" key="1">
    <citation type="submission" date="2022-12" db="EMBL/GenBank/DDBJ databases">
        <title>Genomic features and morphological characterization of a novel Knufia sp. strain isolated from spacecraft assembly facility.</title>
        <authorList>
            <person name="Teixeira M."/>
            <person name="Chander A.M."/>
            <person name="Stajich J.E."/>
            <person name="Venkateswaran K."/>
        </authorList>
    </citation>
    <scope>NUCLEOTIDE SEQUENCE [LARGE SCALE GENOMIC DNA]</scope>
    <source>
        <strain evidence="2 3">FJI-L2-BK-P2</strain>
    </source>
</reference>
<dbReference type="EMBL" id="JAKLMC020000034">
    <property type="protein sequence ID" value="KAK5949595.1"/>
    <property type="molecule type" value="Genomic_DNA"/>
</dbReference>
<organism evidence="2 3">
    <name type="scientific">Knufia fluminis</name>
    <dbReference type="NCBI Taxonomy" id="191047"/>
    <lineage>
        <taxon>Eukaryota</taxon>
        <taxon>Fungi</taxon>
        <taxon>Dikarya</taxon>
        <taxon>Ascomycota</taxon>
        <taxon>Pezizomycotina</taxon>
        <taxon>Eurotiomycetes</taxon>
        <taxon>Chaetothyriomycetidae</taxon>
        <taxon>Chaetothyriales</taxon>
        <taxon>Trichomeriaceae</taxon>
        <taxon>Knufia</taxon>
    </lineage>
</organism>
<proteinExistence type="predicted"/>
<gene>
    <name evidence="2" type="ORF">OHC33_009402</name>
</gene>
<feature type="compositionally biased region" description="Low complexity" evidence="1">
    <location>
        <begin position="389"/>
        <end position="403"/>
    </location>
</feature>
<evidence type="ECO:0000313" key="3">
    <source>
        <dbReference type="Proteomes" id="UP001316803"/>
    </source>
</evidence>
<sequence length="472" mass="52602">MSSLITVALSSDFTMNALLALSAAHLAWQTKNNDTEHLAYHHRGIALKGLHEALSTFSEQSSEAVLSASMLLSWQAKDWRSWVSLQQGISTVGIQKVNQMCVRLTVIQIMSAMRPWMHQSELAKFLESQRSLARIRTPSTPSISGLPPQTPMAEDLQRLEQMVTALHNLRLRLSSFPDLAEHIDEILEYVEQMQQNYPFQFPESAFEQLLQLRSTIFWLPTTILRPEESDLGALAMMCHFFALALVLEPLFPEIQGMHLGNMSLDSLEKVCQVIQARSAAAPHDTTLQTALSMLDFPMQVAHAYRATRRAVTSPAAPYRNSPQSAGYPTQSFTLPSPADVHRHPSYANASLQSPFNTYQTGYNMNTFQNTMPIRHDSSASRTQSDPRLSTGSSLQSMSSQPSSAEPANIDYFGGAQTYQQNTGQTSLPRPPVLSNTTYSTIPPPFNTKPPHGDFYEQDTTDQQSRHHGHGWG</sequence>
<name>A0AAN8I497_9EURO</name>
<feature type="compositionally biased region" description="Polar residues" evidence="1">
    <location>
        <begin position="416"/>
        <end position="440"/>
    </location>
</feature>
<accession>A0AAN8I497</accession>
<dbReference type="InterPro" id="IPR052400">
    <property type="entry name" value="Zn2-C6_fungal_TF"/>
</dbReference>
<dbReference type="InterPro" id="IPR021858">
    <property type="entry name" value="Fun_TF"/>
</dbReference>
<dbReference type="Pfam" id="PF11951">
    <property type="entry name" value="Fungal_trans_2"/>
    <property type="match status" value="1"/>
</dbReference>
<evidence type="ECO:0000313" key="2">
    <source>
        <dbReference type="EMBL" id="KAK5949595.1"/>
    </source>
</evidence>
<evidence type="ECO:0000256" key="1">
    <source>
        <dbReference type="SAM" id="MobiDB-lite"/>
    </source>
</evidence>
<dbReference type="PANTHER" id="PTHR47657">
    <property type="entry name" value="STEROL REGULATORY ELEMENT-BINDING PROTEIN ECM22"/>
    <property type="match status" value="1"/>
</dbReference>
<comment type="caution">
    <text evidence="2">The sequence shown here is derived from an EMBL/GenBank/DDBJ whole genome shotgun (WGS) entry which is preliminary data.</text>
</comment>
<feature type="region of interest" description="Disordered" evidence="1">
    <location>
        <begin position="375"/>
        <end position="472"/>
    </location>
</feature>
<protein>
    <submittedName>
        <fullName evidence="2">Uncharacterized protein</fullName>
    </submittedName>
</protein>